<dbReference type="Proteomes" id="UP000838756">
    <property type="component" value="Unassembled WGS sequence"/>
</dbReference>
<reference evidence="1" key="1">
    <citation type="submission" date="2022-03" db="EMBL/GenBank/DDBJ databases">
        <authorList>
            <person name="Lindestad O."/>
        </authorList>
    </citation>
    <scope>NUCLEOTIDE SEQUENCE</scope>
</reference>
<dbReference type="AlphaFoldDB" id="A0A8S4QL62"/>
<name>A0A8S4QL62_9NEOP</name>
<sequence>MERISIRADDGVVLKFFVSELFSESPTTVLISTAKPQCRILDMGASAITGTYDLKPTPQVDGHVSTLQDVSGVHKGYA</sequence>
<keyword evidence="2" id="KW-1185">Reference proteome</keyword>
<dbReference type="EMBL" id="CAKXAJ010008213">
    <property type="protein sequence ID" value="CAH2210788.1"/>
    <property type="molecule type" value="Genomic_DNA"/>
</dbReference>
<comment type="caution">
    <text evidence="1">The sequence shown here is derived from an EMBL/GenBank/DDBJ whole genome shotgun (WGS) entry which is preliminary data.</text>
</comment>
<feature type="non-terminal residue" evidence="1">
    <location>
        <position position="78"/>
    </location>
</feature>
<evidence type="ECO:0000313" key="1">
    <source>
        <dbReference type="EMBL" id="CAH2210788.1"/>
    </source>
</evidence>
<evidence type="ECO:0000313" key="2">
    <source>
        <dbReference type="Proteomes" id="UP000838756"/>
    </source>
</evidence>
<accession>A0A8S4QL62</accession>
<gene>
    <name evidence="1" type="primary">jg23853</name>
    <name evidence="1" type="ORF">PAEG_LOCUS2646</name>
</gene>
<organism evidence="1 2">
    <name type="scientific">Pararge aegeria aegeria</name>
    <dbReference type="NCBI Taxonomy" id="348720"/>
    <lineage>
        <taxon>Eukaryota</taxon>
        <taxon>Metazoa</taxon>
        <taxon>Ecdysozoa</taxon>
        <taxon>Arthropoda</taxon>
        <taxon>Hexapoda</taxon>
        <taxon>Insecta</taxon>
        <taxon>Pterygota</taxon>
        <taxon>Neoptera</taxon>
        <taxon>Endopterygota</taxon>
        <taxon>Lepidoptera</taxon>
        <taxon>Glossata</taxon>
        <taxon>Ditrysia</taxon>
        <taxon>Papilionoidea</taxon>
        <taxon>Nymphalidae</taxon>
        <taxon>Satyrinae</taxon>
        <taxon>Satyrini</taxon>
        <taxon>Parargina</taxon>
        <taxon>Pararge</taxon>
    </lineage>
</organism>
<protein>
    <submittedName>
        <fullName evidence="1">Jg23853 protein</fullName>
    </submittedName>
</protein>
<proteinExistence type="predicted"/>